<proteinExistence type="predicted"/>
<feature type="compositionally biased region" description="Basic and acidic residues" evidence="1">
    <location>
        <begin position="84"/>
        <end position="111"/>
    </location>
</feature>
<comment type="caution">
    <text evidence="2">The sequence shown here is derived from an EMBL/GenBank/DDBJ whole genome shotgun (WGS) entry which is preliminary data.</text>
</comment>
<gene>
    <name evidence="2" type="ORF">IWX46DRAFT_337260</name>
</gene>
<organism evidence="2 3">
    <name type="scientific">Phyllosticta citricarpa</name>
    <dbReference type="NCBI Taxonomy" id="55181"/>
    <lineage>
        <taxon>Eukaryota</taxon>
        <taxon>Fungi</taxon>
        <taxon>Dikarya</taxon>
        <taxon>Ascomycota</taxon>
        <taxon>Pezizomycotina</taxon>
        <taxon>Dothideomycetes</taxon>
        <taxon>Dothideomycetes incertae sedis</taxon>
        <taxon>Botryosphaeriales</taxon>
        <taxon>Phyllostictaceae</taxon>
        <taxon>Phyllosticta</taxon>
    </lineage>
</organism>
<feature type="region of interest" description="Disordered" evidence="1">
    <location>
        <begin position="84"/>
        <end position="122"/>
    </location>
</feature>
<feature type="compositionally biased region" description="Basic and acidic residues" evidence="1">
    <location>
        <begin position="50"/>
        <end position="70"/>
    </location>
</feature>
<feature type="region of interest" description="Disordered" evidence="1">
    <location>
        <begin position="1"/>
        <end position="70"/>
    </location>
</feature>
<evidence type="ECO:0000313" key="2">
    <source>
        <dbReference type="EMBL" id="KAK7532721.1"/>
    </source>
</evidence>
<name>A0ABR1LBU5_9PEZI</name>
<feature type="compositionally biased region" description="Basic and acidic residues" evidence="1">
    <location>
        <begin position="18"/>
        <end position="40"/>
    </location>
</feature>
<sequence length="232" mass="25642">MLFGTKKEVKSLQWKPNEPTKRATESDRAVQLKESVEHRAAQLPALHAALESRSKKNEKSEGMSEDARKCEGCDLRFEKQEYDVGDKRGRQKLSERKKSDTVDVARSESSSREQSSAVPAVPREKLSAIIAASGEQSSAATARPKEQQSATTTTLGELLSISNVFLFSPTVAERAITLTVALPARLVVLRRTRLTQRSRRSGSSKSKKKQHEEGIVCRNSCQLSKRTSCQAA</sequence>
<evidence type="ECO:0000313" key="3">
    <source>
        <dbReference type="Proteomes" id="UP001365128"/>
    </source>
</evidence>
<feature type="compositionally biased region" description="Basic and acidic residues" evidence="1">
    <location>
        <begin position="1"/>
        <end position="10"/>
    </location>
</feature>
<dbReference type="EMBL" id="JBBPDW010000049">
    <property type="protein sequence ID" value="KAK7532721.1"/>
    <property type="molecule type" value="Genomic_DNA"/>
</dbReference>
<reference evidence="2 3" key="1">
    <citation type="submission" date="2024-04" db="EMBL/GenBank/DDBJ databases">
        <title>Phyllosticta paracitricarpa is synonymous to the EU quarantine fungus P. citricarpa based on phylogenomic analyses.</title>
        <authorList>
            <consortium name="Lawrence Berkeley National Laboratory"/>
            <person name="Van Ingen-Buijs V.A."/>
            <person name="Van Westerhoven A.C."/>
            <person name="Haridas S."/>
            <person name="Skiadas P."/>
            <person name="Martin F."/>
            <person name="Groenewald J.Z."/>
            <person name="Crous P.W."/>
            <person name="Seidl M.F."/>
        </authorList>
    </citation>
    <scope>NUCLEOTIDE SEQUENCE [LARGE SCALE GENOMIC DNA]</scope>
    <source>
        <strain evidence="2 3">CBS 122670</strain>
    </source>
</reference>
<protein>
    <submittedName>
        <fullName evidence="2">Uncharacterized protein</fullName>
    </submittedName>
</protein>
<dbReference type="Proteomes" id="UP001365128">
    <property type="component" value="Unassembled WGS sequence"/>
</dbReference>
<keyword evidence="3" id="KW-1185">Reference proteome</keyword>
<evidence type="ECO:0000256" key="1">
    <source>
        <dbReference type="SAM" id="MobiDB-lite"/>
    </source>
</evidence>
<accession>A0ABR1LBU5</accession>